<organism evidence="4 5">
    <name type="scientific">Arabidopsis suecica</name>
    <name type="common">Swedish thale-cress</name>
    <name type="synonym">Cardaminopsis suecica</name>
    <dbReference type="NCBI Taxonomy" id="45249"/>
    <lineage>
        <taxon>Eukaryota</taxon>
        <taxon>Viridiplantae</taxon>
        <taxon>Streptophyta</taxon>
        <taxon>Embryophyta</taxon>
        <taxon>Tracheophyta</taxon>
        <taxon>Spermatophyta</taxon>
        <taxon>Magnoliopsida</taxon>
        <taxon>eudicotyledons</taxon>
        <taxon>Gunneridae</taxon>
        <taxon>Pentapetalae</taxon>
        <taxon>rosids</taxon>
        <taxon>malvids</taxon>
        <taxon>Brassicales</taxon>
        <taxon>Brassicaceae</taxon>
        <taxon>Camelineae</taxon>
        <taxon>Arabidopsis</taxon>
    </lineage>
</organism>
<sequence>MSKQILLSFALFQPNDRETKFFVAGLLWITRTESLISYFERFGVIVNANVVCDGATQRSKRFGFVTFREAESATRACENPNHVIDGRTVNCKIAYLGARIHNNQPNQYGF</sequence>
<dbReference type="InterPro" id="IPR000504">
    <property type="entry name" value="RRM_dom"/>
</dbReference>
<gene>
    <name evidence="4" type="ORF">ISN44_As13g016600</name>
</gene>
<dbReference type="Pfam" id="PF00076">
    <property type="entry name" value="RRM_1"/>
    <property type="match status" value="1"/>
</dbReference>
<evidence type="ECO:0000256" key="1">
    <source>
        <dbReference type="ARBA" id="ARBA00022884"/>
    </source>
</evidence>
<evidence type="ECO:0000313" key="4">
    <source>
        <dbReference type="EMBL" id="KAG7537814.1"/>
    </source>
</evidence>
<accession>A0A8T1Y3T4</accession>
<evidence type="ECO:0000313" key="5">
    <source>
        <dbReference type="Proteomes" id="UP000694251"/>
    </source>
</evidence>
<reference evidence="4 5" key="1">
    <citation type="submission" date="2020-12" db="EMBL/GenBank/DDBJ databases">
        <title>Concerted genomic and epigenomic changes stabilize Arabidopsis allopolyploids.</title>
        <authorList>
            <person name="Chen Z."/>
        </authorList>
    </citation>
    <scope>NUCLEOTIDE SEQUENCE [LARGE SCALE GENOMIC DNA]</scope>
    <source>
        <strain evidence="4">As9502</strain>
        <tissue evidence="4">Leaf</tissue>
    </source>
</reference>
<name>A0A8T1Y3T4_ARASU</name>
<dbReference type="OrthoDB" id="439808at2759"/>
<dbReference type="SMART" id="SM00360">
    <property type="entry name" value="RRM"/>
    <property type="match status" value="1"/>
</dbReference>
<keyword evidence="1 2" id="KW-0694">RNA-binding</keyword>
<protein>
    <submittedName>
        <fullName evidence="4">RNA recognition motif domain</fullName>
    </submittedName>
</protein>
<dbReference type="AlphaFoldDB" id="A0A8T1Y3T4"/>
<dbReference type="Proteomes" id="UP000694251">
    <property type="component" value="Chromosome 13"/>
</dbReference>
<comment type="caution">
    <text evidence="4">The sequence shown here is derived from an EMBL/GenBank/DDBJ whole genome shotgun (WGS) entry which is preliminary data.</text>
</comment>
<dbReference type="GO" id="GO:0003723">
    <property type="term" value="F:RNA binding"/>
    <property type="evidence" value="ECO:0007669"/>
    <property type="project" value="UniProtKB-UniRule"/>
</dbReference>
<dbReference type="PROSITE" id="PS50102">
    <property type="entry name" value="RRM"/>
    <property type="match status" value="1"/>
</dbReference>
<evidence type="ECO:0000256" key="2">
    <source>
        <dbReference type="PROSITE-ProRule" id="PRU00176"/>
    </source>
</evidence>
<feature type="domain" description="RRM" evidence="3">
    <location>
        <begin position="19"/>
        <end position="96"/>
    </location>
</feature>
<dbReference type="PANTHER" id="PTHR11176:SF47">
    <property type="entry name" value="(RAPE) HYPOTHETICAL PROTEIN"/>
    <property type="match status" value="1"/>
</dbReference>
<evidence type="ECO:0000259" key="3">
    <source>
        <dbReference type="PROSITE" id="PS50102"/>
    </source>
</evidence>
<dbReference type="PANTHER" id="PTHR11176">
    <property type="entry name" value="BOULE-RELATED"/>
    <property type="match status" value="1"/>
</dbReference>
<keyword evidence="5" id="KW-1185">Reference proteome</keyword>
<proteinExistence type="predicted"/>
<dbReference type="EMBL" id="JAEFBJ010000013">
    <property type="protein sequence ID" value="KAG7537814.1"/>
    <property type="molecule type" value="Genomic_DNA"/>
</dbReference>